<dbReference type="Proteomes" id="UP001164390">
    <property type="component" value="Chromosome"/>
</dbReference>
<feature type="domain" description="UBP-type" evidence="1">
    <location>
        <begin position="2"/>
        <end position="85"/>
    </location>
</feature>
<evidence type="ECO:0000313" key="3">
    <source>
        <dbReference type="Proteomes" id="UP001164390"/>
    </source>
</evidence>
<sequence>MAACEHLQSASSPDPPEALECPECVAAGSSWVGLRQCLSCGQVGCCDSSTQRHASAHYNATGHPTARSIEPGEFWRFCFIHRVIG</sequence>
<dbReference type="EMBL" id="CP094970">
    <property type="protein sequence ID" value="UYM04727.1"/>
    <property type="molecule type" value="Genomic_DNA"/>
</dbReference>
<dbReference type="SUPFAM" id="SSF57850">
    <property type="entry name" value="RING/U-box"/>
    <property type="match status" value="1"/>
</dbReference>
<gene>
    <name evidence="2" type="ORF">L0C25_19645</name>
</gene>
<dbReference type="SMART" id="SM00290">
    <property type="entry name" value="ZnF_UBP"/>
    <property type="match status" value="1"/>
</dbReference>
<accession>A0AA46TH52</accession>
<dbReference type="KEGG" id="sgrg:L0C25_19645"/>
<dbReference type="Pfam" id="PF02148">
    <property type="entry name" value="zf-UBP"/>
    <property type="match status" value="1"/>
</dbReference>
<name>A0AA46TH52_9ACTN</name>
<dbReference type="RefSeq" id="WP_271633485.1">
    <property type="nucleotide sequence ID" value="NZ_CP094970.1"/>
</dbReference>
<keyword evidence="3" id="KW-1185">Reference proteome</keyword>
<dbReference type="GO" id="GO:0008270">
    <property type="term" value="F:zinc ion binding"/>
    <property type="evidence" value="ECO:0007669"/>
    <property type="project" value="InterPro"/>
</dbReference>
<dbReference type="PROSITE" id="PS50271">
    <property type="entry name" value="ZF_UBP"/>
    <property type="match status" value="1"/>
</dbReference>
<dbReference type="InterPro" id="IPR013083">
    <property type="entry name" value="Znf_RING/FYVE/PHD"/>
</dbReference>
<dbReference type="InterPro" id="IPR001607">
    <property type="entry name" value="Znf_UBP"/>
</dbReference>
<evidence type="ECO:0000313" key="2">
    <source>
        <dbReference type="EMBL" id="UYM04727.1"/>
    </source>
</evidence>
<proteinExistence type="predicted"/>
<dbReference type="Gene3D" id="3.30.40.10">
    <property type="entry name" value="Zinc/RING finger domain, C3HC4 (zinc finger)"/>
    <property type="match status" value="1"/>
</dbReference>
<evidence type="ECO:0000259" key="1">
    <source>
        <dbReference type="PROSITE" id="PS50271"/>
    </source>
</evidence>
<protein>
    <submittedName>
        <fullName evidence="2">UBP-type zinc finger domain-containing protein</fullName>
    </submittedName>
</protein>
<dbReference type="AlphaFoldDB" id="A0AA46TH52"/>
<organism evidence="2 3">
    <name type="scientific">Solicola gregarius</name>
    <dbReference type="NCBI Taxonomy" id="2908642"/>
    <lineage>
        <taxon>Bacteria</taxon>
        <taxon>Bacillati</taxon>
        <taxon>Actinomycetota</taxon>
        <taxon>Actinomycetes</taxon>
        <taxon>Propionibacteriales</taxon>
        <taxon>Nocardioidaceae</taxon>
        <taxon>Solicola</taxon>
    </lineage>
</organism>
<reference evidence="2" key="1">
    <citation type="submission" date="2022-01" db="EMBL/GenBank/DDBJ databases">
        <title>Nocardioidaceae gen. sp. A5X3R13.</title>
        <authorList>
            <person name="Lopez Marin M.A."/>
            <person name="Uhlik O."/>
        </authorList>
    </citation>
    <scope>NUCLEOTIDE SEQUENCE</scope>
    <source>
        <strain evidence="2">A5X3R13</strain>
    </source>
</reference>